<gene>
    <name evidence="1" type="ORF">BACCAP_03548</name>
</gene>
<reference evidence="1 2" key="2">
    <citation type="submission" date="2007-06" db="EMBL/GenBank/DDBJ databases">
        <title>Draft genome sequence of Pseudoflavonifractor capillosus ATCC 29799.</title>
        <authorList>
            <person name="Sudarsanam P."/>
            <person name="Ley R."/>
            <person name="Guruge J."/>
            <person name="Turnbaugh P.J."/>
            <person name="Mahowald M."/>
            <person name="Liep D."/>
            <person name="Gordon J."/>
        </authorList>
    </citation>
    <scope>NUCLEOTIDE SEQUENCE [LARGE SCALE GENOMIC DNA]</scope>
    <source>
        <strain evidence="1 2">ATCC 29799</strain>
    </source>
</reference>
<name>A6NZ96_9FIRM</name>
<dbReference type="AlphaFoldDB" id="A6NZ96"/>
<dbReference type="EMBL" id="AAXG02000032">
    <property type="protein sequence ID" value="EDM98746.1"/>
    <property type="molecule type" value="Genomic_DNA"/>
</dbReference>
<evidence type="ECO:0000313" key="1">
    <source>
        <dbReference type="EMBL" id="EDM98746.1"/>
    </source>
</evidence>
<evidence type="ECO:0000313" key="2">
    <source>
        <dbReference type="Proteomes" id="UP000003639"/>
    </source>
</evidence>
<protein>
    <submittedName>
        <fullName evidence="1">Uncharacterized protein</fullName>
    </submittedName>
</protein>
<organism evidence="1 2">
    <name type="scientific">Pseudoflavonifractor capillosus ATCC 29799</name>
    <dbReference type="NCBI Taxonomy" id="411467"/>
    <lineage>
        <taxon>Bacteria</taxon>
        <taxon>Bacillati</taxon>
        <taxon>Bacillota</taxon>
        <taxon>Clostridia</taxon>
        <taxon>Eubacteriales</taxon>
        <taxon>Oscillospiraceae</taxon>
        <taxon>Pseudoflavonifractor</taxon>
    </lineage>
</organism>
<sequence>MWHLLLSVSSIAERGIFGNRFVVGGGKPAVESLHFQGFAGLKENRKHEKRKNNVLLNNSLNFV</sequence>
<keyword evidence="2" id="KW-1185">Reference proteome</keyword>
<comment type="caution">
    <text evidence="1">The sequence shown here is derived from an EMBL/GenBank/DDBJ whole genome shotgun (WGS) entry which is preliminary data.</text>
</comment>
<reference evidence="1 2" key="1">
    <citation type="submission" date="2007-04" db="EMBL/GenBank/DDBJ databases">
        <authorList>
            <person name="Fulton L."/>
            <person name="Clifton S."/>
            <person name="Fulton B."/>
            <person name="Xu J."/>
            <person name="Minx P."/>
            <person name="Pepin K.H."/>
            <person name="Johnson M."/>
            <person name="Thiruvilangam P."/>
            <person name="Bhonagiri V."/>
            <person name="Nash W.E."/>
            <person name="Mardis E.R."/>
            <person name="Wilson R.K."/>
        </authorList>
    </citation>
    <scope>NUCLEOTIDE SEQUENCE [LARGE SCALE GENOMIC DNA]</scope>
    <source>
        <strain evidence="1 2">ATCC 29799</strain>
    </source>
</reference>
<dbReference type="Proteomes" id="UP000003639">
    <property type="component" value="Unassembled WGS sequence"/>
</dbReference>
<accession>A6NZ96</accession>
<proteinExistence type="predicted"/>